<accession>A0A9R1X7J5</accession>
<dbReference type="PANTHER" id="PTHR46159:SF6">
    <property type="entry name" value="OS12G0605300 PROTEIN"/>
    <property type="match status" value="1"/>
</dbReference>
<comment type="similarity">
    <text evidence="2">Belongs to the lin-54 family.</text>
</comment>
<dbReference type="GO" id="GO:0005634">
    <property type="term" value="C:nucleus"/>
    <property type="evidence" value="ECO:0007669"/>
    <property type="project" value="UniProtKB-SubCell"/>
</dbReference>
<dbReference type="EMBL" id="NBSK02000006">
    <property type="protein sequence ID" value="KAJ0198632.1"/>
    <property type="molecule type" value="Genomic_DNA"/>
</dbReference>
<name>A0A9R1X7J5_LACSA</name>
<sequence>MATKRNIDAHKCCKCKTTKCLKLYCGCFAAESYCTEACSCKECCNRLDYQDTVEVAREQAKVRNPLAFSTKEDKDRNKIGCECRLSMCLKESCKCNKAKVGCQLQCRCRGCKNVHGKREDNFDKNKMNERNLSSVTNFSYIQSAAESSNFEMMIGTSKTEYDLDLPTLDQLELMNQFTSQDLDQFEFMNQSTSQDFNGINSPEQENNPINAITTPLSSTKSTGFQVILKKDRSMGCQVLGLLGYERFVKEDFSLIVPEWIQKETMTMMMFIDTASQQLFLPFNYVSMMMFINSSFFSYCDCFSAGFYCSEACRCKECFNLRDYEDEVHESRECIEERDPHAFSPKIHSFKSMCMHEYCECYKGKVGCWNNCRCEGCKNVHGMKGGGKCDIMIRTSRTEFGLDQHEFIPQDINGGHVKSMMNPSYNSSSPDGSSNNDMMIGTSTWNSEMVCFDQHECINRFTPQDMNIQLAAGSSNCEMMIETSDLDLPTVEELEFINQFITHQDFNARHDDEIK</sequence>
<dbReference type="InterPro" id="IPR033467">
    <property type="entry name" value="Tesmin/TSO1-like_CXC"/>
</dbReference>
<evidence type="ECO:0000256" key="2">
    <source>
        <dbReference type="ARBA" id="ARBA00007267"/>
    </source>
</evidence>
<keyword evidence="6" id="KW-1185">Reference proteome</keyword>
<proteinExistence type="inferred from homology"/>
<dbReference type="Proteomes" id="UP000235145">
    <property type="component" value="Unassembled WGS sequence"/>
</dbReference>
<evidence type="ECO:0000256" key="1">
    <source>
        <dbReference type="ARBA" id="ARBA00004123"/>
    </source>
</evidence>
<reference evidence="5 6" key="1">
    <citation type="journal article" date="2017" name="Nat. Commun.">
        <title>Genome assembly with in vitro proximity ligation data and whole-genome triplication in lettuce.</title>
        <authorList>
            <person name="Reyes-Chin-Wo S."/>
            <person name="Wang Z."/>
            <person name="Yang X."/>
            <person name="Kozik A."/>
            <person name="Arikit S."/>
            <person name="Song C."/>
            <person name="Xia L."/>
            <person name="Froenicke L."/>
            <person name="Lavelle D.O."/>
            <person name="Truco M.J."/>
            <person name="Xia R."/>
            <person name="Zhu S."/>
            <person name="Xu C."/>
            <person name="Xu H."/>
            <person name="Xu X."/>
            <person name="Cox K."/>
            <person name="Korf I."/>
            <person name="Meyers B.C."/>
            <person name="Michelmore R.W."/>
        </authorList>
    </citation>
    <scope>NUCLEOTIDE SEQUENCE [LARGE SCALE GENOMIC DNA]</scope>
    <source>
        <strain evidence="6">cv. Salinas</strain>
        <tissue evidence="5">Seedlings</tissue>
    </source>
</reference>
<gene>
    <name evidence="5" type="ORF">LSAT_V11C600307260</name>
</gene>
<dbReference type="AlphaFoldDB" id="A0A9R1X7J5"/>
<protein>
    <recommendedName>
        <fullName evidence="4">CRC domain-containing protein</fullName>
    </recommendedName>
</protein>
<feature type="domain" description="CRC" evidence="4">
    <location>
        <begin position="283"/>
        <end position="381"/>
    </location>
</feature>
<comment type="caution">
    <text evidence="5">The sequence shown here is derived from an EMBL/GenBank/DDBJ whole genome shotgun (WGS) entry which is preliminary data.</text>
</comment>
<dbReference type="GO" id="GO:0003700">
    <property type="term" value="F:DNA-binding transcription factor activity"/>
    <property type="evidence" value="ECO:0007669"/>
    <property type="project" value="InterPro"/>
</dbReference>
<evidence type="ECO:0000313" key="5">
    <source>
        <dbReference type="EMBL" id="KAJ0198632.1"/>
    </source>
</evidence>
<evidence type="ECO:0000313" key="6">
    <source>
        <dbReference type="Proteomes" id="UP000235145"/>
    </source>
</evidence>
<evidence type="ECO:0000256" key="3">
    <source>
        <dbReference type="ARBA" id="ARBA00023242"/>
    </source>
</evidence>
<dbReference type="InterPro" id="IPR044522">
    <property type="entry name" value="TSO1-like"/>
</dbReference>
<dbReference type="PANTHER" id="PTHR46159">
    <property type="entry name" value="PROTEIN TESMIN/TSO1-LIKE CXC 2"/>
    <property type="match status" value="1"/>
</dbReference>
<keyword evidence="3" id="KW-0539">Nucleus</keyword>
<evidence type="ECO:0000259" key="4">
    <source>
        <dbReference type="PROSITE" id="PS51634"/>
    </source>
</evidence>
<dbReference type="PROSITE" id="PS51634">
    <property type="entry name" value="CRC"/>
    <property type="match status" value="2"/>
</dbReference>
<dbReference type="SMART" id="SM01114">
    <property type="entry name" value="CXC"/>
    <property type="match status" value="4"/>
</dbReference>
<dbReference type="Pfam" id="PF03638">
    <property type="entry name" value="TCR"/>
    <property type="match status" value="3"/>
</dbReference>
<organism evidence="5 6">
    <name type="scientific">Lactuca sativa</name>
    <name type="common">Garden lettuce</name>
    <dbReference type="NCBI Taxonomy" id="4236"/>
    <lineage>
        <taxon>Eukaryota</taxon>
        <taxon>Viridiplantae</taxon>
        <taxon>Streptophyta</taxon>
        <taxon>Embryophyta</taxon>
        <taxon>Tracheophyta</taxon>
        <taxon>Spermatophyta</taxon>
        <taxon>Magnoliopsida</taxon>
        <taxon>eudicotyledons</taxon>
        <taxon>Gunneridae</taxon>
        <taxon>Pentapetalae</taxon>
        <taxon>asterids</taxon>
        <taxon>campanulids</taxon>
        <taxon>Asterales</taxon>
        <taxon>Asteraceae</taxon>
        <taxon>Cichorioideae</taxon>
        <taxon>Cichorieae</taxon>
        <taxon>Lactucinae</taxon>
        <taxon>Lactuca</taxon>
    </lineage>
</organism>
<dbReference type="InterPro" id="IPR005172">
    <property type="entry name" value="CRC"/>
</dbReference>
<comment type="subcellular location">
    <subcellularLocation>
        <location evidence="1">Nucleus</location>
    </subcellularLocation>
</comment>
<feature type="domain" description="CRC" evidence="4">
    <location>
        <begin position="9"/>
        <end position="116"/>
    </location>
</feature>